<sequence length="52" mass="5785">MGCLAYEIMFVNEFTAGRLVECMSVPTLIVALLWLSLPLKYDKHAMSRGPPA</sequence>
<reference evidence="2" key="2">
    <citation type="submission" date="2015-06" db="UniProtKB">
        <authorList>
            <consortium name="EnsemblPlants"/>
        </authorList>
    </citation>
    <scope>IDENTIFICATION</scope>
    <source>
        <strain evidence="2">cv. Heinz 1706</strain>
    </source>
</reference>
<evidence type="ECO:0000256" key="1">
    <source>
        <dbReference type="SAM" id="Phobius"/>
    </source>
</evidence>
<name>A0A8R6ZBK2_SOLLC</name>
<keyword evidence="1" id="KW-0472">Membrane</keyword>
<proteinExistence type="predicted"/>
<keyword evidence="1" id="KW-0812">Transmembrane</keyword>
<dbReference type="EnsemblPlants" id="Solyc03g033920.1.1">
    <property type="protein sequence ID" value="Solyc03g033920.1.1"/>
    <property type="gene ID" value="Solyc03g033920.1"/>
</dbReference>
<feature type="transmembrane region" description="Helical" evidence="1">
    <location>
        <begin position="16"/>
        <end position="37"/>
    </location>
</feature>
<reference evidence="2 3" key="1">
    <citation type="journal article" date="2012" name="Nature">
        <title>The tomato genome sequence provides insights into fleshy fruit evolution.</title>
        <authorList>
            <consortium name="Tomato Genome Consortium"/>
        </authorList>
    </citation>
    <scope>NUCLEOTIDE SEQUENCE [LARGE SCALE GENOMIC DNA]</scope>
    <source>
        <strain evidence="2 3">cv. Heinz 1706</strain>
    </source>
</reference>
<keyword evidence="3" id="KW-1185">Reference proteome</keyword>
<accession>A0A8R6ZBK2</accession>
<protein>
    <submittedName>
        <fullName evidence="2">Uncharacterized protein</fullName>
    </submittedName>
</protein>
<dbReference type="Gramene" id="Solyc03g033920.1.1">
    <property type="protein sequence ID" value="Solyc03g033920.1.1"/>
    <property type="gene ID" value="Solyc03g033920.1"/>
</dbReference>
<dbReference type="AlphaFoldDB" id="A0A8R6ZBK2"/>
<keyword evidence="1" id="KW-1133">Transmembrane helix</keyword>
<evidence type="ECO:0000313" key="2">
    <source>
        <dbReference type="EnsemblPlants" id="Solyc03g033920.1.1"/>
    </source>
</evidence>
<dbReference type="Proteomes" id="UP000004994">
    <property type="component" value="Unassembled WGS sequence"/>
</dbReference>
<evidence type="ECO:0000313" key="3">
    <source>
        <dbReference type="Proteomes" id="UP000004994"/>
    </source>
</evidence>
<organism evidence="2 3">
    <name type="scientific">Solanum lycopersicum</name>
    <name type="common">Tomato</name>
    <name type="synonym">Lycopersicon esculentum</name>
    <dbReference type="NCBI Taxonomy" id="4081"/>
    <lineage>
        <taxon>Eukaryota</taxon>
        <taxon>Viridiplantae</taxon>
        <taxon>Streptophyta</taxon>
        <taxon>Embryophyta</taxon>
        <taxon>Tracheophyta</taxon>
        <taxon>Spermatophyta</taxon>
        <taxon>Magnoliopsida</taxon>
        <taxon>eudicotyledons</taxon>
        <taxon>Gunneridae</taxon>
        <taxon>Pentapetalae</taxon>
        <taxon>asterids</taxon>
        <taxon>lamiids</taxon>
        <taxon>Solanales</taxon>
        <taxon>Solanaceae</taxon>
        <taxon>Solanoideae</taxon>
        <taxon>Solaneae</taxon>
        <taxon>Solanum</taxon>
        <taxon>Solanum subgen. Lycopersicon</taxon>
    </lineage>
</organism>